<protein>
    <submittedName>
        <fullName evidence="2">Alpha/beta hydrolase</fullName>
    </submittedName>
</protein>
<dbReference type="GO" id="GO:0016787">
    <property type="term" value="F:hydrolase activity"/>
    <property type="evidence" value="ECO:0007669"/>
    <property type="project" value="UniProtKB-KW"/>
</dbReference>
<sequence>MAKLLFLPGAGARADFWQPAAVGLLPGRERHFFAWPGLGDEPPRNGVSSLDDVVAMVLEEMQGPVDLIAQSMGGLIAIKVALAEPGLVRRLVLAGTSAGLPVEALGGGEWRETYRLQFPNAAPWITQIREDLSSRLHLITAPTLLLWGDRDVVSPLPVGNRLLEVLPNASLRIIAGGAHDFAITHASEVTPLIAGHLE</sequence>
<evidence type="ECO:0000259" key="1">
    <source>
        <dbReference type="Pfam" id="PF12697"/>
    </source>
</evidence>
<keyword evidence="3" id="KW-1185">Reference proteome</keyword>
<dbReference type="RefSeq" id="WP_377371912.1">
    <property type="nucleotide sequence ID" value="NZ_JAOTJD010000080.1"/>
</dbReference>
<comment type="caution">
    <text evidence="2">The sequence shown here is derived from an EMBL/GenBank/DDBJ whole genome shotgun (WGS) entry which is preliminary data.</text>
</comment>
<reference evidence="2 3" key="1">
    <citation type="submission" date="2022-09" db="EMBL/GenBank/DDBJ databases">
        <title>New species of Phenylobacterium.</title>
        <authorList>
            <person name="Mieszkin S."/>
        </authorList>
    </citation>
    <scope>NUCLEOTIDE SEQUENCE [LARGE SCALE GENOMIC DNA]</scope>
    <source>
        <strain evidence="2 3">HK31-G</strain>
    </source>
</reference>
<organism evidence="2 3">
    <name type="scientific">Phenylobacterium ferrooxidans</name>
    <dbReference type="NCBI Taxonomy" id="2982689"/>
    <lineage>
        <taxon>Bacteria</taxon>
        <taxon>Pseudomonadati</taxon>
        <taxon>Pseudomonadota</taxon>
        <taxon>Alphaproteobacteria</taxon>
        <taxon>Caulobacterales</taxon>
        <taxon>Caulobacteraceae</taxon>
        <taxon>Phenylobacterium</taxon>
    </lineage>
</organism>
<dbReference type="InterPro" id="IPR050266">
    <property type="entry name" value="AB_hydrolase_sf"/>
</dbReference>
<evidence type="ECO:0000313" key="2">
    <source>
        <dbReference type="EMBL" id="MFD3266679.1"/>
    </source>
</evidence>
<proteinExistence type="predicted"/>
<name>A0ABW6CUD0_9CAUL</name>
<feature type="domain" description="AB hydrolase-1" evidence="1">
    <location>
        <begin position="4"/>
        <end position="133"/>
    </location>
</feature>
<accession>A0ABW6CUD0</accession>
<dbReference type="EMBL" id="JAOTJD010000080">
    <property type="protein sequence ID" value="MFD3266679.1"/>
    <property type="molecule type" value="Genomic_DNA"/>
</dbReference>
<evidence type="ECO:0000313" key="3">
    <source>
        <dbReference type="Proteomes" id="UP001598130"/>
    </source>
</evidence>
<dbReference type="Pfam" id="PF12697">
    <property type="entry name" value="Abhydrolase_6"/>
    <property type="match status" value="1"/>
</dbReference>
<dbReference type="SUPFAM" id="SSF53474">
    <property type="entry name" value="alpha/beta-Hydrolases"/>
    <property type="match status" value="1"/>
</dbReference>
<keyword evidence="2" id="KW-0378">Hydrolase</keyword>
<dbReference type="Proteomes" id="UP001598130">
    <property type="component" value="Unassembled WGS sequence"/>
</dbReference>
<dbReference type="Gene3D" id="3.40.50.1820">
    <property type="entry name" value="alpha/beta hydrolase"/>
    <property type="match status" value="1"/>
</dbReference>
<dbReference type="InterPro" id="IPR029058">
    <property type="entry name" value="AB_hydrolase_fold"/>
</dbReference>
<gene>
    <name evidence="2" type="ORF">OCL97_22300</name>
</gene>
<dbReference type="PANTHER" id="PTHR43798">
    <property type="entry name" value="MONOACYLGLYCEROL LIPASE"/>
    <property type="match status" value="1"/>
</dbReference>
<dbReference type="InterPro" id="IPR000073">
    <property type="entry name" value="AB_hydrolase_1"/>
</dbReference>